<dbReference type="GO" id="GO:0005525">
    <property type="term" value="F:GTP binding"/>
    <property type="evidence" value="ECO:0007669"/>
    <property type="project" value="UniProtKB-KW"/>
</dbReference>
<dbReference type="GO" id="GO:0008193">
    <property type="term" value="F:tRNA guanylyltransferase activity"/>
    <property type="evidence" value="ECO:0007669"/>
    <property type="project" value="UniProtKB-EC"/>
</dbReference>
<evidence type="ECO:0000313" key="14">
    <source>
        <dbReference type="EMBL" id="KAK1934887.1"/>
    </source>
</evidence>
<dbReference type="InterPro" id="IPR007537">
    <property type="entry name" value="tRNAHis_GuaTrfase_Thg1"/>
</dbReference>
<comment type="similarity">
    <text evidence="2">Belongs to the tRNA(His) guanylyltransferase family.</text>
</comment>
<evidence type="ECO:0000256" key="3">
    <source>
        <dbReference type="ARBA" id="ARBA00012511"/>
    </source>
</evidence>
<dbReference type="InterPro" id="IPR038469">
    <property type="entry name" value="tRNAHis_GuaTrfase_Thg1_sf"/>
</dbReference>
<dbReference type="Proteomes" id="UP001195914">
    <property type="component" value="Unassembled WGS sequence"/>
</dbReference>
<protein>
    <recommendedName>
        <fullName evidence="3">tRNA(His) guanylyltransferase</fullName>
        <ecNumber evidence="3">2.7.7.79</ecNumber>
    </recommendedName>
</protein>
<dbReference type="Pfam" id="PF04446">
    <property type="entry name" value="Thg1"/>
    <property type="match status" value="1"/>
</dbReference>
<feature type="region of interest" description="Disordered" evidence="11">
    <location>
        <begin position="198"/>
        <end position="221"/>
    </location>
</feature>
<dbReference type="Pfam" id="PF14413">
    <property type="entry name" value="Thg1C"/>
    <property type="match status" value="1"/>
</dbReference>
<dbReference type="EMBL" id="JAHBMH010000062">
    <property type="protein sequence ID" value="KAK1934887.1"/>
    <property type="molecule type" value="Genomic_DNA"/>
</dbReference>
<evidence type="ECO:0000256" key="10">
    <source>
        <dbReference type="ARBA" id="ARBA00023134"/>
    </source>
</evidence>
<keyword evidence="8" id="KW-0547">Nucleotide-binding</keyword>
<evidence type="ECO:0000256" key="9">
    <source>
        <dbReference type="ARBA" id="ARBA00022842"/>
    </source>
</evidence>
<evidence type="ECO:0000259" key="13">
    <source>
        <dbReference type="Pfam" id="PF14413"/>
    </source>
</evidence>
<evidence type="ECO:0000256" key="2">
    <source>
        <dbReference type="ARBA" id="ARBA00010113"/>
    </source>
</evidence>
<accession>A0AAD9GAP4</accession>
<organism evidence="14 15">
    <name type="scientific">Babesia divergens</name>
    <dbReference type="NCBI Taxonomy" id="32595"/>
    <lineage>
        <taxon>Eukaryota</taxon>
        <taxon>Sar</taxon>
        <taxon>Alveolata</taxon>
        <taxon>Apicomplexa</taxon>
        <taxon>Aconoidasida</taxon>
        <taxon>Piroplasmida</taxon>
        <taxon>Babesiidae</taxon>
        <taxon>Babesia</taxon>
    </lineage>
</organism>
<dbReference type="InterPro" id="IPR024956">
    <property type="entry name" value="tRNAHis_GuaTrfase_cat"/>
</dbReference>
<comment type="cofactor">
    <cofactor evidence="1">
        <name>Mg(2+)</name>
        <dbReference type="ChEBI" id="CHEBI:18420"/>
    </cofactor>
</comment>
<proteinExistence type="inferred from homology"/>
<reference evidence="14" key="1">
    <citation type="journal article" date="2014" name="Nucleic Acids Res.">
        <title>The evolutionary dynamics of variant antigen genes in Babesia reveal a history of genomic innovation underlying host-parasite interaction.</title>
        <authorList>
            <person name="Jackson A.P."/>
            <person name="Otto T.D."/>
            <person name="Darby A."/>
            <person name="Ramaprasad A."/>
            <person name="Xia D."/>
            <person name="Echaide I.E."/>
            <person name="Farber M."/>
            <person name="Gahlot S."/>
            <person name="Gamble J."/>
            <person name="Gupta D."/>
            <person name="Gupta Y."/>
            <person name="Jackson L."/>
            <person name="Malandrin L."/>
            <person name="Malas T.B."/>
            <person name="Moussa E."/>
            <person name="Nair M."/>
            <person name="Reid A.J."/>
            <person name="Sanders M."/>
            <person name="Sharma J."/>
            <person name="Tracey A."/>
            <person name="Quail M.A."/>
            <person name="Weir W."/>
            <person name="Wastling J.M."/>
            <person name="Hall N."/>
            <person name="Willadsen P."/>
            <person name="Lingelbach K."/>
            <person name="Shiels B."/>
            <person name="Tait A."/>
            <person name="Berriman M."/>
            <person name="Allred D.R."/>
            <person name="Pain A."/>
        </authorList>
    </citation>
    <scope>NUCLEOTIDE SEQUENCE</scope>
    <source>
        <strain evidence="14">1802A</strain>
    </source>
</reference>
<gene>
    <name evidence="14" type="ORF">X943_002746</name>
</gene>
<keyword evidence="5" id="KW-0819">tRNA processing</keyword>
<keyword evidence="6 14" id="KW-0548">Nucleotidyltransferase</keyword>
<evidence type="ECO:0000256" key="11">
    <source>
        <dbReference type="SAM" id="MobiDB-lite"/>
    </source>
</evidence>
<feature type="domain" description="Thg1 C-terminal" evidence="13">
    <location>
        <begin position="124"/>
        <end position="207"/>
    </location>
</feature>
<evidence type="ECO:0000313" key="15">
    <source>
        <dbReference type="Proteomes" id="UP001195914"/>
    </source>
</evidence>
<keyword evidence="9" id="KW-0460">Magnesium</keyword>
<evidence type="ECO:0000256" key="7">
    <source>
        <dbReference type="ARBA" id="ARBA00022723"/>
    </source>
</evidence>
<feature type="domain" description="tRNAHis guanylyltransferase catalytic" evidence="12">
    <location>
        <begin position="7"/>
        <end position="120"/>
    </location>
</feature>
<keyword evidence="4" id="KW-0808">Transferase</keyword>
<keyword evidence="10" id="KW-0342">GTP-binding</keyword>
<reference evidence="14" key="2">
    <citation type="submission" date="2021-05" db="EMBL/GenBank/DDBJ databases">
        <authorList>
            <person name="Pain A."/>
        </authorList>
    </citation>
    <scope>NUCLEOTIDE SEQUENCE</scope>
    <source>
        <strain evidence="14">1802A</strain>
    </source>
</reference>
<evidence type="ECO:0000256" key="5">
    <source>
        <dbReference type="ARBA" id="ARBA00022694"/>
    </source>
</evidence>
<dbReference type="Gene3D" id="3.30.70.3000">
    <property type="match status" value="1"/>
</dbReference>
<evidence type="ECO:0000256" key="8">
    <source>
        <dbReference type="ARBA" id="ARBA00022741"/>
    </source>
</evidence>
<name>A0AAD9GAP4_BABDI</name>
<dbReference type="PANTHER" id="PTHR12729">
    <property type="entry name" value="TRNA(HIS) GUANYLYLTRANSFERASE-RELATED"/>
    <property type="match status" value="1"/>
</dbReference>
<dbReference type="GO" id="GO:0006400">
    <property type="term" value="P:tRNA modification"/>
    <property type="evidence" value="ECO:0007669"/>
    <property type="project" value="InterPro"/>
</dbReference>
<evidence type="ECO:0000259" key="12">
    <source>
        <dbReference type="Pfam" id="PF04446"/>
    </source>
</evidence>
<evidence type="ECO:0000256" key="6">
    <source>
        <dbReference type="ARBA" id="ARBA00022695"/>
    </source>
</evidence>
<evidence type="ECO:0000256" key="1">
    <source>
        <dbReference type="ARBA" id="ARBA00001946"/>
    </source>
</evidence>
<keyword evidence="15" id="KW-1185">Reference proteome</keyword>
<dbReference type="EC" id="2.7.7.79" evidence="3"/>
<dbReference type="PANTHER" id="PTHR12729:SF6">
    <property type="entry name" value="TRNA(HIS) GUANYLYLTRANSFERASE-RELATED"/>
    <property type="match status" value="1"/>
</dbReference>
<dbReference type="AlphaFoldDB" id="A0AAD9GAP4"/>
<sequence>MANTRFSYVKQFEQESVLLHDCWPLIRLDGRSFTNFSKLHKFRKPSDPLALGVMNAAAAHVMSAFDDIVLAYGHSDEYRKILSSVVSAFSSAYCLHWRTFFPRQPLQSLPTFDGRIVLYPRFDNIVDYFSWRHADCHINTQYNICFWCLVSDGKSTDEAMQHTNKGDKNEYIFSSRGINYSKLPRIFRKGTTLVRLSTDKSLEPSDTNSQPPSTPDLESSAYSAAAEELISNAGDRIALTIEESELSYISRKVKELCDRFSIGLLHCDNISVDFWNAVAPSYQNNSHNELERSSPTIAPLRHDQIEMLNTIK</sequence>
<dbReference type="InterPro" id="IPR025845">
    <property type="entry name" value="Thg1_C_dom"/>
</dbReference>
<keyword evidence="7" id="KW-0479">Metal-binding</keyword>
<evidence type="ECO:0000256" key="4">
    <source>
        <dbReference type="ARBA" id="ARBA00022679"/>
    </source>
</evidence>
<comment type="caution">
    <text evidence="14">The sequence shown here is derived from an EMBL/GenBank/DDBJ whole genome shotgun (WGS) entry which is preliminary data.</text>
</comment>
<dbReference type="GO" id="GO:0000287">
    <property type="term" value="F:magnesium ion binding"/>
    <property type="evidence" value="ECO:0007669"/>
    <property type="project" value="InterPro"/>
</dbReference>